<evidence type="ECO:0000313" key="1">
    <source>
        <dbReference type="EMBL" id="MRZ55836.1"/>
    </source>
</evidence>
<reference evidence="1 2" key="1">
    <citation type="journal article" date="2019" name="Nat. Med.">
        <title>A library of human gut bacterial isolates paired with longitudinal multiomics data enables mechanistic microbiome research.</title>
        <authorList>
            <person name="Poyet M."/>
            <person name="Groussin M."/>
            <person name="Gibbons S.M."/>
            <person name="Avila-Pacheco J."/>
            <person name="Jiang X."/>
            <person name="Kearney S.M."/>
            <person name="Perrotta A.R."/>
            <person name="Berdy B."/>
            <person name="Zhao S."/>
            <person name="Lieberman T.D."/>
            <person name="Swanson P.K."/>
            <person name="Smith M."/>
            <person name="Roesemann S."/>
            <person name="Alexander J.E."/>
            <person name="Rich S.A."/>
            <person name="Livny J."/>
            <person name="Vlamakis H."/>
            <person name="Clish C."/>
            <person name="Bullock K."/>
            <person name="Deik A."/>
            <person name="Scott J."/>
            <person name="Pierce K.A."/>
            <person name="Xavier R.J."/>
            <person name="Alm E.J."/>
        </authorList>
    </citation>
    <scope>NUCLEOTIDE SEQUENCE [LARGE SCALE GENOMIC DNA]</scope>
    <source>
        <strain evidence="1 2">BIOML-A2</strain>
    </source>
</reference>
<accession>A0A6I2NQM7</accession>
<evidence type="ECO:0008006" key="3">
    <source>
        <dbReference type="Google" id="ProtNLM"/>
    </source>
</evidence>
<sequence>MTSTHDLESRQPDTIVITSVDTLKTAFLQWTEEQERQRRAAEKEAMLDEETVLHRLGKSRATLWRWNISGYLTRYKVGGKNCYKLSDIERIEGGHKR</sequence>
<organism evidence="1 2">
    <name type="scientific">Parabacteroides distasonis</name>
    <dbReference type="NCBI Taxonomy" id="823"/>
    <lineage>
        <taxon>Bacteria</taxon>
        <taxon>Pseudomonadati</taxon>
        <taxon>Bacteroidota</taxon>
        <taxon>Bacteroidia</taxon>
        <taxon>Bacteroidales</taxon>
        <taxon>Tannerellaceae</taxon>
        <taxon>Parabacteroides</taxon>
    </lineage>
</organism>
<gene>
    <name evidence="1" type="ORF">GKD68_13975</name>
</gene>
<protein>
    <recommendedName>
        <fullName evidence="3">DNA-binding protein</fullName>
    </recommendedName>
</protein>
<evidence type="ECO:0000313" key="2">
    <source>
        <dbReference type="Proteomes" id="UP000432516"/>
    </source>
</evidence>
<dbReference type="AlphaFoldDB" id="A0A6I2NQM7"/>
<dbReference type="RefSeq" id="WP_009274884.1">
    <property type="nucleotide sequence ID" value="NZ_CAXSUO010000009.1"/>
</dbReference>
<dbReference type="EMBL" id="WKNE01000010">
    <property type="protein sequence ID" value="MRZ55836.1"/>
    <property type="molecule type" value="Genomic_DNA"/>
</dbReference>
<dbReference type="Proteomes" id="UP000432516">
    <property type="component" value="Unassembled WGS sequence"/>
</dbReference>
<name>A0A6I2NQM7_PARDI</name>
<proteinExistence type="predicted"/>
<comment type="caution">
    <text evidence="1">The sequence shown here is derived from an EMBL/GenBank/DDBJ whole genome shotgun (WGS) entry which is preliminary data.</text>
</comment>